<accession>A0AAE8MH37</accession>
<dbReference type="CDD" id="cd00408">
    <property type="entry name" value="DHDPS-like"/>
    <property type="match status" value="1"/>
</dbReference>
<dbReference type="Proteomes" id="UP001187734">
    <property type="component" value="Unassembled WGS sequence"/>
</dbReference>
<evidence type="ECO:0000313" key="2">
    <source>
        <dbReference type="Proteomes" id="UP001187734"/>
    </source>
</evidence>
<dbReference type="Gene3D" id="3.20.20.70">
    <property type="entry name" value="Aldolase class I"/>
    <property type="match status" value="1"/>
</dbReference>
<sequence length="173" mass="18731">MDSAAIERYFQQAADKSPLPIIIYNYPAAAAGIDLDSEVMERPASHPNIIGIKFTCGNLGKLTRVTRTIQPTSDARLMVEGTSSFFTYAGMADFIPPSLVVGGSGAIIGAANVFPRACVNVYQLAIGGRCEEAREAQQQLSQADWSLTKRAIPGFKAILQNYHGYGRCLVSQW</sequence>
<dbReference type="GO" id="GO:0008840">
    <property type="term" value="F:4-hydroxy-tetrahydrodipicolinate synthase activity"/>
    <property type="evidence" value="ECO:0007669"/>
    <property type="project" value="TreeGrafter"/>
</dbReference>
<dbReference type="InterPro" id="IPR013785">
    <property type="entry name" value="Aldolase_TIM"/>
</dbReference>
<organism evidence="1 2">
    <name type="scientific">Fusarium torulosum</name>
    <dbReference type="NCBI Taxonomy" id="33205"/>
    <lineage>
        <taxon>Eukaryota</taxon>
        <taxon>Fungi</taxon>
        <taxon>Dikarya</taxon>
        <taxon>Ascomycota</taxon>
        <taxon>Pezizomycotina</taxon>
        <taxon>Sordariomycetes</taxon>
        <taxon>Hypocreomycetidae</taxon>
        <taxon>Hypocreales</taxon>
        <taxon>Nectriaceae</taxon>
        <taxon>Fusarium</taxon>
    </lineage>
</organism>
<protein>
    <recommendedName>
        <fullName evidence="3">4-hydroxy-2-oxoglutarate aldolase, mitochondrial</fullName>
    </recommendedName>
</protein>
<dbReference type="InterPro" id="IPR002220">
    <property type="entry name" value="DapA-like"/>
</dbReference>
<evidence type="ECO:0000313" key="1">
    <source>
        <dbReference type="EMBL" id="SPJ84138.1"/>
    </source>
</evidence>
<keyword evidence="2" id="KW-1185">Reference proteome</keyword>
<reference evidence="1" key="1">
    <citation type="submission" date="2018-03" db="EMBL/GenBank/DDBJ databases">
        <authorList>
            <person name="Guldener U."/>
        </authorList>
    </citation>
    <scope>NUCLEOTIDE SEQUENCE</scope>
</reference>
<dbReference type="AlphaFoldDB" id="A0AAE8MH37"/>
<proteinExistence type="predicted"/>
<dbReference type="EMBL" id="ONZP01000429">
    <property type="protein sequence ID" value="SPJ84138.1"/>
    <property type="molecule type" value="Genomic_DNA"/>
</dbReference>
<dbReference type="SUPFAM" id="SSF51569">
    <property type="entry name" value="Aldolase"/>
    <property type="match status" value="1"/>
</dbReference>
<dbReference type="PANTHER" id="PTHR12128:SF24">
    <property type="entry name" value="DIHYDRODIPICOLINATE SYNTHETASE FAMILY PROTEIN (AFU_ORTHOLOGUE AFUA_3G11920)"/>
    <property type="match status" value="1"/>
</dbReference>
<gene>
    <name evidence="1" type="ORF">FTOL_10655</name>
</gene>
<evidence type="ECO:0008006" key="3">
    <source>
        <dbReference type="Google" id="ProtNLM"/>
    </source>
</evidence>
<comment type="caution">
    <text evidence="1">The sequence shown here is derived from an EMBL/GenBank/DDBJ whole genome shotgun (WGS) entry which is preliminary data.</text>
</comment>
<dbReference type="Pfam" id="PF00701">
    <property type="entry name" value="DHDPS"/>
    <property type="match status" value="1"/>
</dbReference>
<name>A0AAE8MH37_9HYPO</name>
<dbReference type="PANTHER" id="PTHR12128">
    <property type="entry name" value="DIHYDRODIPICOLINATE SYNTHASE"/>
    <property type="match status" value="1"/>
</dbReference>